<reference evidence="1 2" key="1">
    <citation type="submission" date="2016-10" db="EMBL/GenBank/DDBJ databases">
        <title>Description of Gloeomargarita lithophora gen. nov., sp. nov., a thylakoid-bearing basal-branching cyanobacterium with intracellular carbonates, and proposal for Gloeomargaritales ord. nov.</title>
        <authorList>
            <person name="Moreira D."/>
            <person name="Tavera R."/>
            <person name="Benzerara K."/>
            <person name="Skouri-Panet F."/>
            <person name="Couradeau E."/>
            <person name="Gerard E."/>
            <person name="Loussert C."/>
            <person name="Novelo E."/>
            <person name="Zivanovic Y."/>
            <person name="Lopez-Garcia P."/>
        </authorList>
    </citation>
    <scope>NUCLEOTIDE SEQUENCE [LARGE SCALE GENOMIC DNA]</scope>
    <source>
        <strain evidence="1 2">D10</strain>
    </source>
</reference>
<evidence type="ECO:0000313" key="2">
    <source>
        <dbReference type="Proteomes" id="UP000180235"/>
    </source>
</evidence>
<dbReference type="RefSeq" id="WP_071455550.1">
    <property type="nucleotide sequence ID" value="NZ_CP017675.1"/>
</dbReference>
<evidence type="ECO:0008006" key="3">
    <source>
        <dbReference type="Google" id="ProtNLM"/>
    </source>
</evidence>
<dbReference type="KEGG" id="glt:GlitD10_2879"/>
<name>A0A1J0AH31_9CYAN</name>
<dbReference type="InterPro" id="IPR019660">
    <property type="entry name" value="Put_sensory_transdc_reg_YbjN"/>
</dbReference>
<dbReference type="Pfam" id="PF10722">
    <property type="entry name" value="YbjN"/>
    <property type="match status" value="1"/>
</dbReference>
<dbReference type="EMBL" id="CP017675">
    <property type="protein sequence ID" value="APB35223.1"/>
    <property type="molecule type" value="Genomic_DNA"/>
</dbReference>
<dbReference type="STRING" id="1188229.GlitD10_2879"/>
<accession>A0A1J0AH31</accession>
<dbReference type="Proteomes" id="UP000180235">
    <property type="component" value="Chromosome"/>
</dbReference>
<organism evidence="1 2">
    <name type="scientific">Gloeomargarita lithophora Alchichica-D10</name>
    <dbReference type="NCBI Taxonomy" id="1188229"/>
    <lineage>
        <taxon>Bacteria</taxon>
        <taxon>Bacillati</taxon>
        <taxon>Cyanobacteriota</taxon>
        <taxon>Cyanophyceae</taxon>
        <taxon>Gloeomargaritales</taxon>
        <taxon>Gloeomargaritaceae</taxon>
        <taxon>Gloeomargarita</taxon>
    </lineage>
</organism>
<proteinExistence type="predicted"/>
<dbReference type="OrthoDB" id="5192220at2"/>
<keyword evidence="2" id="KW-1185">Reference proteome</keyword>
<dbReference type="AlphaFoldDB" id="A0A1J0AH31"/>
<sequence length="181" mass="20707">MPDVGQNFLQWVLTQTTQVASEIPADPVFACFQALGWRVERLPQGVRWRYRGQHGSWWCLALLRGECFTCYSRYPQAARPEQLVPLGELIARMNYGLLLGNWELDWRDGDIRYKTSLDLQGMSLESRWLKRFLASHLGTFDHYWPAVNALLTQGVSPVVALEAVAQLPKERDLGHPKGKPL</sequence>
<gene>
    <name evidence="1" type="ORF">GlitD10_2879</name>
</gene>
<evidence type="ECO:0000313" key="1">
    <source>
        <dbReference type="EMBL" id="APB35223.1"/>
    </source>
</evidence>
<protein>
    <recommendedName>
        <fullName evidence="3">YbjN domain-containing protein</fullName>
    </recommendedName>
</protein>